<evidence type="ECO:0000313" key="2">
    <source>
        <dbReference type="EMBL" id="TBU25212.1"/>
    </source>
</evidence>
<keyword evidence="1 2" id="KW-0378">Hydrolase</keyword>
<dbReference type="AlphaFoldDB" id="A0A4Q9MGG4"/>
<dbReference type="EMBL" id="ML143465">
    <property type="protein sequence ID" value="TBU25212.1"/>
    <property type="molecule type" value="Genomic_DNA"/>
</dbReference>
<dbReference type="PANTHER" id="PTHR33886:SF8">
    <property type="entry name" value="UNSATURATED RHAMNOGALACTURONAN HYDROLASE (EUROFUNG)"/>
    <property type="match status" value="1"/>
</dbReference>
<dbReference type="SUPFAM" id="SSF48208">
    <property type="entry name" value="Six-hairpin glycosidases"/>
    <property type="match status" value="1"/>
</dbReference>
<sequence length="385" mass="43943">MSFRNVNPAKVATIKHINNLITCLVNIRDETGEFLMPLADGRIIDTKGWEDWEVSRTRVDTTTSGLYGLLKFHEITGDQRALDIALKWFKDRFEIGTTKNVNTMSPLLTAAYLHEKGVADYFVHLDSWAEWVMYDMPRTEEGGLQHITYLTDNYQQLWDDTLMMSVLPLAKIGLVLNRPHYVEEAKRQFILHIKYLQDLQTGLWFHGASWSPRLLPGRNRDDFASRMDVRWGRGNCWVTVAIPDFIELLGLPETDGVRKFLTTSLVAQIDALVKYQDTQTGLWHTLIDDPSSYLEASATAGFAYGISKALRLRLIPREEHYVDTARKAMKGVLANISEEGELKQTSFGTPVFHDAEQYKEIPLTTMPYGQSLALLALTEHLKTFI</sequence>
<proteinExistence type="predicted"/>
<dbReference type="OrthoDB" id="2305845at2759"/>
<protein>
    <submittedName>
        <fullName evidence="2">Glycoside hydrolase family 105 protein</fullName>
    </submittedName>
</protein>
<accession>A0A4Q9MGG4</accession>
<dbReference type="GO" id="GO:0005975">
    <property type="term" value="P:carbohydrate metabolic process"/>
    <property type="evidence" value="ECO:0007669"/>
    <property type="project" value="InterPro"/>
</dbReference>
<dbReference type="Pfam" id="PF07470">
    <property type="entry name" value="Glyco_hydro_88"/>
    <property type="match status" value="1"/>
</dbReference>
<evidence type="ECO:0000256" key="1">
    <source>
        <dbReference type="ARBA" id="ARBA00022801"/>
    </source>
</evidence>
<gene>
    <name evidence="2" type="ORF">BD311DRAFT_765093</name>
</gene>
<dbReference type="InterPro" id="IPR052043">
    <property type="entry name" value="PolySaccharide_Degr_Enz"/>
</dbReference>
<dbReference type="InterPro" id="IPR008928">
    <property type="entry name" value="6-hairpin_glycosidase_sf"/>
</dbReference>
<dbReference type="PANTHER" id="PTHR33886">
    <property type="entry name" value="UNSATURATED RHAMNOGALACTURONAN HYDROLASE (EUROFUNG)"/>
    <property type="match status" value="1"/>
</dbReference>
<dbReference type="InterPro" id="IPR010905">
    <property type="entry name" value="Glyco_hydro_88"/>
</dbReference>
<dbReference type="Gene3D" id="1.50.10.10">
    <property type="match status" value="1"/>
</dbReference>
<dbReference type="InterPro" id="IPR012341">
    <property type="entry name" value="6hp_glycosidase-like_sf"/>
</dbReference>
<name>A0A4Q9MGG4_9APHY</name>
<dbReference type="GO" id="GO:0016787">
    <property type="term" value="F:hydrolase activity"/>
    <property type="evidence" value="ECO:0007669"/>
    <property type="project" value="UniProtKB-KW"/>
</dbReference>
<organism evidence="2">
    <name type="scientific">Dichomitus squalens</name>
    <dbReference type="NCBI Taxonomy" id="114155"/>
    <lineage>
        <taxon>Eukaryota</taxon>
        <taxon>Fungi</taxon>
        <taxon>Dikarya</taxon>
        <taxon>Basidiomycota</taxon>
        <taxon>Agaricomycotina</taxon>
        <taxon>Agaricomycetes</taxon>
        <taxon>Polyporales</taxon>
        <taxon>Polyporaceae</taxon>
        <taxon>Dichomitus</taxon>
    </lineage>
</organism>
<dbReference type="Proteomes" id="UP000292957">
    <property type="component" value="Unassembled WGS sequence"/>
</dbReference>
<reference evidence="2" key="1">
    <citation type="submission" date="2019-01" db="EMBL/GenBank/DDBJ databases">
        <title>Draft genome sequences of three monokaryotic isolates of the white-rot basidiomycete fungus Dichomitus squalens.</title>
        <authorList>
            <consortium name="DOE Joint Genome Institute"/>
            <person name="Lopez S.C."/>
            <person name="Andreopoulos B."/>
            <person name="Pangilinan J."/>
            <person name="Lipzen A."/>
            <person name="Riley R."/>
            <person name="Ahrendt S."/>
            <person name="Ng V."/>
            <person name="Barry K."/>
            <person name="Daum C."/>
            <person name="Grigoriev I.V."/>
            <person name="Hilden K.S."/>
            <person name="Makela M.R."/>
            <person name="de Vries R.P."/>
        </authorList>
    </citation>
    <scope>NUCLEOTIDE SEQUENCE [LARGE SCALE GENOMIC DNA]</scope>
    <source>
        <strain evidence="2">OM18370.1</strain>
    </source>
</reference>